<evidence type="ECO:0000313" key="5">
    <source>
        <dbReference type="EMBL" id="MFD1425999.1"/>
    </source>
</evidence>
<evidence type="ECO:0000256" key="3">
    <source>
        <dbReference type="ARBA" id="ARBA00022729"/>
    </source>
</evidence>
<dbReference type="Gene3D" id="3.40.190.10">
    <property type="entry name" value="Periplasmic binding protein-like II"/>
    <property type="match status" value="2"/>
</dbReference>
<dbReference type="Pfam" id="PF13531">
    <property type="entry name" value="SBP_bac_11"/>
    <property type="match status" value="1"/>
</dbReference>
<evidence type="ECO:0000256" key="1">
    <source>
        <dbReference type="ARBA" id="ARBA00009175"/>
    </source>
</evidence>
<dbReference type="Proteomes" id="UP001597282">
    <property type="component" value="Unassembled WGS sequence"/>
</dbReference>
<feature type="signal peptide" evidence="4">
    <location>
        <begin position="1"/>
        <end position="23"/>
    </location>
</feature>
<accession>A0ABW4C5M9</accession>
<keyword evidence="6" id="KW-1185">Reference proteome</keyword>
<dbReference type="CDD" id="cd13537">
    <property type="entry name" value="PBP2_YvgL_like"/>
    <property type="match status" value="1"/>
</dbReference>
<comment type="similarity">
    <text evidence="1">Belongs to the bacterial solute-binding protein ModA family.</text>
</comment>
<keyword evidence="2" id="KW-0479">Metal-binding</keyword>
<dbReference type="PANTHER" id="PTHR30632:SF0">
    <property type="entry name" value="SULFATE-BINDING PROTEIN"/>
    <property type="match status" value="1"/>
</dbReference>
<dbReference type="PANTHER" id="PTHR30632">
    <property type="entry name" value="MOLYBDATE-BINDING PERIPLASMIC PROTEIN"/>
    <property type="match status" value="1"/>
</dbReference>
<organism evidence="5 6">
    <name type="scientific">Kroppenstedtia sanguinis</name>
    <dbReference type="NCBI Taxonomy" id="1380684"/>
    <lineage>
        <taxon>Bacteria</taxon>
        <taxon>Bacillati</taxon>
        <taxon>Bacillota</taxon>
        <taxon>Bacilli</taxon>
        <taxon>Bacillales</taxon>
        <taxon>Thermoactinomycetaceae</taxon>
        <taxon>Kroppenstedtia</taxon>
    </lineage>
</organism>
<dbReference type="PIRSF" id="PIRSF004846">
    <property type="entry name" value="ModA"/>
    <property type="match status" value="1"/>
</dbReference>
<dbReference type="InterPro" id="IPR041879">
    <property type="entry name" value="YvgL-like_PBP2"/>
</dbReference>
<sequence length="260" mass="28958">MKFKLIPWIPVLIISLLVACSGAQTESHNEETELYLLAAASLTDVVQEVKKVYEQEHRHVKLVPSFASSGKLQQQIEQGAPADLFISAGEKEMDVLIQEGQIVSDHHRSFLHNELVLIVSRNEEKIKGFEDLAQASKIAVGEPKTVPAGEYSKQTLQFMKLWDSLQSRMVFAGDVRQVLTYVETGNVDAGLVYRTDAQTSDRVTVAATAPAGSHRPIVYPMGVVKGSPNREEADRFYDWLDGKKARAIFHKYGFQDAAEK</sequence>
<dbReference type="RefSeq" id="WP_380162998.1">
    <property type="nucleotide sequence ID" value="NZ_JBHTNU010000002.1"/>
</dbReference>
<evidence type="ECO:0000256" key="2">
    <source>
        <dbReference type="ARBA" id="ARBA00022723"/>
    </source>
</evidence>
<feature type="chain" id="PRO_5046282390" evidence="4">
    <location>
        <begin position="24"/>
        <end position="260"/>
    </location>
</feature>
<dbReference type="SUPFAM" id="SSF53850">
    <property type="entry name" value="Periplasmic binding protein-like II"/>
    <property type="match status" value="1"/>
</dbReference>
<dbReference type="PROSITE" id="PS51257">
    <property type="entry name" value="PROKAR_LIPOPROTEIN"/>
    <property type="match status" value="1"/>
</dbReference>
<keyword evidence="3 4" id="KW-0732">Signal</keyword>
<evidence type="ECO:0000313" key="6">
    <source>
        <dbReference type="Proteomes" id="UP001597282"/>
    </source>
</evidence>
<evidence type="ECO:0000256" key="4">
    <source>
        <dbReference type="SAM" id="SignalP"/>
    </source>
</evidence>
<dbReference type="NCBIfam" id="TIGR01256">
    <property type="entry name" value="modA"/>
    <property type="match status" value="1"/>
</dbReference>
<name>A0ABW4C5M9_9BACL</name>
<comment type="caution">
    <text evidence="5">The sequence shown here is derived from an EMBL/GenBank/DDBJ whole genome shotgun (WGS) entry which is preliminary data.</text>
</comment>
<dbReference type="EMBL" id="JBHTNU010000002">
    <property type="protein sequence ID" value="MFD1425999.1"/>
    <property type="molecule type" value="Genomic_DNA"/>
</dbReference>
<dbReference type="InterPro" id="IPR005950">
    <property type="entry name" value="ModA"/>
</dbReference>
<gene>
    <name evidence="5" type="primary">modA</name>
    <name evidence="5" type="ORF">ACFQ4Y_03490</name>
</gene>
<proteinExistence type="inferred from homology"/>
<protein>
    <submittedName>
        <fullName evidence="5">Molybdate ABC transporter substrate-binding protein</fullName>
    </submittedName>
</protein>
<reference evidence="6" key="1">
    <citation type="journal article" date="2019" name="Int. J. Syst. Evol. Microbiol.">
        <title>The Global Catalogue of Microorganisms (GCM) 10K type strain sequencing project: providing services to taxonomists for standard genome sequencing and annotation.</title>
        <authorList>
            <consortium name="The Broad Institute Genomics Platform"/>
            <consortium name="The Broad Institute Genome Sequencing Center for Infectious Disease"/>
            <person name="Wu L."/>
            <person name="Ma J."/>
        </authorList>
    </citation>
    <scope>NUCLEOTIDE SEQUENCE [LARGE SCALE GENOMIC DNA]</scope>
    <source>
        <strain evidence="6">S1</strain>
    </source>
</reference>
<dbReference type="InterPro" id="IPR050682">
    <property type="entry name" value="ModA/WtpA"/>
</dbReference>